<dbReference type="EMBL" id="MCHY01000009">
    <property type="protein sequence ID" value="RKD22627.1"/>
    <property type="molecule type" value="Genomic_DNA"/>
</dbReference>
<protein>
    <submittedName>
        <fullName evidence="1">Uncharacterized protein</fullName>
    </submittedName>
</protein>
<name>A0A419SFS2_9BACL</name>
<sequence>MKSESIHQLLRVGYLLHQKQTLFKRIFNVNADFFNEELNLLLHVILIHMEIIQEKDQSIMIVNQDHYEYVTKIFWNYCEGQVSVEDVIELIQDLKVEHSSVRYGENGEPLMRINPTNSMNVLFKIKYSIQQKRSKFGDLIGSERDFLRAENKIIQVALGELGRTGYFAEDGALETLFGFEASIQQVENAV</sequence>
<dbReference type="RefSeq" id="WP_120190102.1">
    <property type="nucleotide sequence ID" value="NZ_MCHY01000009.1"/>
</dbReference>
<dbReference type="AlphaFoldDB" id="A0A419SFS2"/>
<reference evidence="1 2" key="1">
    <citation type="submission" date="2016-08" db="EMBL/GenBank/DDBJ databases">
        <title>Novel Firmicute Genomes.</title>
        <authorList>
            <person name="Poppleton D.I."/>
            <person name="Gribaldo S."/>
        </authorList>
    </citation>
    <scope>NUCLEOTIDE SEQUENCE [LARGE SCALE GENOMIC DNA]</scope>
    <source>
        <strain evidence="1 2">RAOx-1</strain>
    </source>
</reference>
<keyword evidence="2" id="KW-1185">Reference proteome</keyword>
<dbReference type="OrthoDB" id="9829884at2"/>
<organism evidence="1 2">
    <name type="scientific">Ammoniphilus oxalaticus</name>
    <dbReference type="NCBI Taxonomy" id="66863"/>
    <lineage>
        <taxon>Bacteria</taxon>
        <taxon>Bacillati</taxon>
        <taxon>Bacillota</taxon>
        <taxon>Bacilli</taxon>
        <taxon>Bacillales</taxon>
        <taxon>Paenibacillaceae</taxon>
        <taxon>Aneurinibacillus group</taxon>
        <taxon>Ammoniphilus</taxon>
    </lineage>
</organism>
<comment type="caution">
    <text evidence="1">The sequence shown here is derived from an EMBL/GenBank/DDBJ whole genome shotgun (WGS) entry which is preliminary data.</text>
</comment>
<evidence type="ECO:0000313" key="2">
    <source>
        <dbReference type="Proteomes" id="UP000284219"/>
    </source>
</evidence>
<accession>A0A419SFS2</accession>
<gene>
    <name evidence="1" type="ORF">BEP19_10220</name>
</gene>
<proteinExistence type="predicted"/>
<evidence type="ECO:0000313" key="1">
    <source>
        <dbReference type="EMBL" id="RKD22627.1"/>
    </source>
</evidence>
<dbReference type="Proteomes" id="UP000284219">
    <property type="component" value="Unassembled WGS sequence"/>
</dbReference>